<dbReference type="RefSeq" id="WP_232048519.1">
    <property type="nucleotide sequence ID" value="NZ_CAAAHS010000009.1"/>
</dbReference>
<dbReference type="KEGG" id="ladl:NCTC12735_01054"/>
<protein>
    <submittedName>
        <fullName evidence="1">Uncharacterized protein</fullName>
    </submittedName>
</protein>
<accession>A0A0W0R1T8</accession>
<dbReference type="PATRIC" id="fig|45056.6.peg.1630"/>
<keyword evidence="2" id="KW-0614">Plasmid</keyword>
<evidence type="ECO:0000313" key="1">
    <source>
        <dbReference type="EMBL" id="KTC65056.1"/>
    </source>
</evidence>
<sequence length="156" mass="17818">MTKFTALYDACVLYPPSMRDLLIQLAVDGLHRAKWSEKIHSEWIRNALINNPHLNIETLTKTKELINNAVLDCLVEDFHELEASLNLPDENDKHVLAAAIVSHSDVIVTYNLKDFPRGSLEKYGIEAQHPDIFLLHLLELNQHIVIKSIQAIYKKA</sequence>
<reference evidence="2 4" key="2">
    <citation type="submission" date="2018-12" db="EMBL/GenBank/DDBJ databases">
        <authorList>
            <consortium name="Pathogen Informatics"/>
        </authorList>
    </citation>
    <scope>NUCLEOTIDE SEQUENCE [LARGE SCALE GENOMIC DNA]</scope>
    <source>
        <strain evidence="2 4">NCTC12735</strain>
        <plasmid evidence="4">13</plasmid>
    </source>
</reference>
<dbReference type="EMBL" id="LR134422">
    <property type="protein sequence ID" value="VEH85424.1"/>
    <property type="molecule type" value="Genomic_DNA"/>
</dbReference>
<dbReference type="AlphaFoldDB" id="A0A0W0R1T8"/>
<dbReference type="STRING" id="45056.Lade_1579"/>
<proteinExistence type="predicted"/>
<geneLocation type="plasmid" evidence="2 4">
    <name>13</name>
</geneLocation>
<dbReference type="EMBL" id="LNKA01000010">
    <property type="protein sequence ID" value="KTC65056.1"/>
    <property type="molecule type" value="Genomic_DNA"/>
</dbReference>
<dbReference type="Proteomes" id="UP000054859">
    <property type="component" value="Unassembled WGS sequence"/>
</dbReference>
<name>A0A0W0R1T8_9GAMM</name>
<evidence type="ECO:0000313" key="4">
    <source>
        <dbReference type="Proteomes" id="UP000281170"/>
    </source>
</evidence>
<keyword evidence="3" id="KW-1185">Reference proteome</keyword>
<reference evidence="1 3" key="1">
    <citation type="submission" date="2015-11" db="EMBL/GenBank/DDBJ databases">
        <title>Identification of large and diverse effector repertoires of 38 Legionella species.</title>
        <authorList>
            <person name="Burstein D."/>
            <person name="Amaro F."/>
            <person name="Zusman T."/>
            <person name="Lifshitz Z."/>
            <person name="Cohen O."/>
            <person name="Gilbert J.A."/>
            <person name="Pupko T."/>
            <person name="Shuman H.A."/>
            <person name="Segal G."/>
        </authorList>
    </citation>
    <scope>NUCLEOTIDE SEQUENCE [LARGE SCALE GENOMIC DNA]</scope>
    <source>
        <strain evidence="1 3">1762-AUS-E</strain>
    </source>
</reference>
<organism evidence="1 3">
    <name type="scientific">Legionella adelaidensis</name>
    <dbReference type="NCBI Taxonomy" id="45056"/>
    <lineage>
        <taxon>Bacteria</taxon>
        <taxon>Pseudomonadati</taxon>
        <taxon>Pseudomonadota</taxon>
        <taxon>Gammaproteobacteria</taxon>
        <taxon>Legionellales</taxon>
        <taxon>Legionellaceae</taxon>
        <taxon>Legionella</taxon>
    </lineage>
</organism>
<dbReference type="Proteomes" id="UP000281170">
    <property type="component" value="Plasmid 13"/>
</dbReference>
<evidence type="ECO:0000313" key="2">
    <source>
        <dbReference type="EMBL" id="VEH85424.1"/>
    </source>
</evidence>
<evidence type="ECO:0000313" key="3">
    <source>
        <dbReference type="Proteomes" id="UP000054859"/>
    </source>
</evidence>
<gene>
    <name evidence="1" type="ORF">Lade_1579</name>
    <name evidence="2" type="ORF">NCTC12735_01054</name>
</gene>